<dbReference type="InParanoid" id="A0A066W1E9"/>
<keyword evidence="1" id="KW-0472">Membrane</keyword>
<keyword evidence="4" id="KW-1185">Reference proteome</keyword>
<feature type="transmembrane region" description="Helical" evidence="1">
    <location>
        <begin position="431"/>
        <end position="449"/>
    </location>
</feature>
<feature type="domain" description="LCCL" evidence="2">
    <location>
        <begin position="170"/>
        <end position="253"/>
    </location>
</feature>
<feature type="transmembrane region" description="Helical" evidence="1">
    <location>
        <begin position="93"/>
        <end position="113"/>
    </location>
</feature>
<dbReference type="Gene3D" id="2.170.130.20">
    <property type="entry name" value="LCCL-like domain"/>
    <property type="match status" value="1"/>
</dbReference>
<dbReference type="AlphaFoldDB" id="A0A066W1E9"/>
<feature type="transmembrane region" description="Helical" evidence="1">
    <location>
        <begin position="365"/>
        <end position="386"/>
    </location>
</feature>
<comment type="caution">
    <text evidence="3">The sequence shown here is derived from an EMBL/GenBank/DDBJ whole genome shotgun (WGS) entry which is preliminary data.</text>
</comment>
<dbReference type="InterPro" id="IPR004043">
    <property type="entry name" value="LCCL"/>
</dbReference>
<dbReference type="STRING" id="1037660.A0A066W1E9"/>
<keyword evidence="1" id="KW-1133">Transmembrane helix</keyword>
<dbReference type="InterPro" id="IPR051957">
    <property type="entry name" value="CRISP-LCCL_domain"/>
</dbReference>
<dbReference type="HOGENOM" id="CLU_011125_2_0_1"/>
<evidence type="ECO:0000313" key="4">
    <source>
        <dbReference type="Proteomes" id="UP000027361"/>
    </source>
</evidence>
<reference evidence="3 4" key="1">
    <citation type="submission" date="2014-05" db="EMBL/GenBank/DDBJ databases">
        <title>Draft genome sequence of a rare smut relative, Tilletiaria anomala UBC 951.</title>
        <authorList>
            <consortium name="DOE Joint Genome Institute"/>
            <person name="Toome M."/>
            <person name="Kuo A."/>
            <person name="Henrissat B."/>
            <person name="Lipzen A."/>
            <person name="Tritt A."/>
            <person name="Yoshinaga Y."/>
            <person name="Zane M."/>
            <person name="Barry K."/>
            <person name="Grigoriev I.V."/>
            <person name="Spatafora J.W."/>
            <person name="Aimea M.C."/>
        </authorList>
    </citation>
    <scope>NUCLEOTIDE SEQUENCE [LARGE SCALE GENOMIC DNA]</scope>
    <source>
        <strain evidence="3 4">UBC 951</strain>
    </source>
</reference>
<dbReference type="Proteomes" id="UP000027361">
    <property type="component" value="Unassembled WGS sequence"/>
</dbReference>
<feature type="transmembrane region" description="Helical" evidence="1">
    <location>
        <begin position="281"/>
        <end position="314"/>
    </location>
</feature>
<evidence type="ECO:0000313" key="3">
    <source>
        <dbReference type="EMBL" id="KDN44874.1"/>
    </source>
</evidence>
<dbReference type="Pfam" id="PF03815">
    <property type="entry name" value="LCCL"/>
    <property type="match status" value="1"/>
</dbReference>
<name>A0A066W1E9_TILAU</name>
<gene>
    <name evidence="3" type="ORF">K437DRAFT_224606</name>
</gene>
<feature type="transmembrane region" description="Helical" evidence="1">
    <location>
        <begin position="398"/>
        <end position="419"/>
    </location>
</feature>
<feature type="transmembrane region" description="Helical" evidence="1">
    <location>
        <begin position="334"/>
        <end position="353"/>
    </location>
</feature>
<protein>
    <recommendedName>
        <fullName evidence="2">LCCL domain-containing protein</fullName>
    </recommendedName>
</protein>
<dbReference type="EMBL" id="JMSN01000047">
    <property type="protein sequence ID" value="KDN44874.1"/>
    <property type="molecule type" value="Genomic_DNA"/>
</dbReference>
<dbReference type="PROSITE" id="PS50820">
    <property type="entry name" value="LCCL"/>
    <property type="match status" value="1"/>
</dbReference>
<proteinExistence type="predicted"/>
<dbReference type="RefSeq" id="XP_013242941.1">
    <property type="nucleotide sequence ID" value="XM_013387487.1"/>
</dbReference>
<dbReference type="PANTHER" id="PTHR31331:SF1">
    <property type="entry name" value="CYSTEINE RICH SECRETORY PROTEIN LCCL DOMAIN CONTAINING 2"/>
    <property type="match status" value="1"/>
</dbReference>
<evidence type="ECO:0000259" key="2">
    <source>
        <dbReference type="PROSITE" id="PS50820"/>
    </source>
</evidence>
<dbReference type="OrthoDB" id="441660at2759"/>
<evidence type="ECO:0000256" key="1">
    <source>
        <dbReference type="SAM" id="Phobius"/>
    </source>
</evidence>
<sequence>MTIRHYPWWPLSKVEAAWLHFTLHVRWKDLEDPSSWKSSRGDVSTLELSQPCAAELSRDHAKGESLLLTEEDADGHGPVWWATAVKRDIKHNFAHWLIFVLTCIGWIFGFSFLSKSLWYSSAANIGGEKNQSDLQFYGCTTTYWLRNADCGLDGQSCVPFASNVSVPFRCPNGCSSTTLGAARAVGAEIINWKPLIVGGGDVQQTYRADSWVCASAIHAGLFSDLKGGCGVLSLVGTYSDYEAKVANGLGSLSFNSTFPSSYRLERMDNGTGCSDDRWKGYFLNVVLSSFVGFVLQPKPIVFFWLLVCLGFWHVNMISEPRDFPPPIGVPFGDFLPTLFTAYAIWKLAVRFVWPAFNRLPIERTIWQLGFYWLGTLLNVVFASVPLNRLVASDLRSQPGALTSLIIIIIVVVIIVINQLRVVRKTGYLPKYLTLYITGGIIVGILAAVPGESLRLHHYIISLVLLPGAAFPTRLCLIYSSFLLGMFLNGVGRWGFDGLLQDVATVRGDGIISSDLPSFATQQATWAGVVANSTNTTASRGTVTWTPIPVNLTSSWDSFALLVDDVLRYQGTATSFNISSILSDYESDAAKNLTNSLNDVSVVSLSQQLASEPHYLRLAYVSQGQYGDFTQAATAFYNGTWIDAPPGAT</sequence>
<dbReference type="OMA" id="HWDKTVL"/>
<dbReference type="GeneID" id="25262477"/>
<keyword evidence="1" id="KW-0812">Transmembrane</keyword>
<dbReference type="PANTHER" id="PTHR31331">
    <property type="entry name" value="LCCL DOMAIN PROTEIN (AFU_ORTHOLOGUE AFUA_5G08630)"/>
    <property type="match status" value="1"/>
</dbReference>
<dbReference type="InterPro" id="IPR036609">
    <property type="entry name" value="LCCL_sf"/>
</dbReference>
<organism evidence="3 4">
    <name type="scientific">Tilletiaria anomala (strain ATCC 24038 / CBS 436.72 / UBC 951)</name>
    <dbReference type="NCBI Taxonomy" id="1037660"/>
    <lineage>
        <taxon>Eukaryota</taxon>
        <taxon>Fungi</taxon>
        <taxon>Dikarya</taxon>
        <taxon>Basidiomycota</taxon>
        <taxon>Ustilaginomycotina</taxon>
        <taxon>Exobasidiomycetes</taxon>
        <taxon>Georgefischeriales</taxon>
        <taxon>Tilletiariaceae</taxon>
        <taxon>Tilletiaria</taxon>
    </lineage>
</organism>
<accession>A0A066W1E9</accession>
<dbReference type="SUPFAM" id="SSF69848">
    <property type="entry name" value="LCCL domain"/>
    <property type="match status" value="1"/>
</dbReference>